<reference evidence="1 2" key="1">
    <citation type="journal article" date="2015" name="Genome Announc.">
        <title>Draft Genome Sequence of Burkholderia sp. Strain PML1(12), an Ectomycorrhizosphere-Inhabiting Bacterium with Effective Mineral-Weathering Ability.</title>
        <authorList>
            <person name="Uroz S."/>
            <person name="Oger P."/>
        </authorList>
    </citation>
    <scope>NUCLEOTIDE SEQUENCE [LARGE SCALE GENOMIC DNA]</scope>
    <source>
        <strain evidence="2">PML1(12)</strain>
    </source>
</reference>
<gene>
    <name evidence="1" type="ORF">EOS_05275</name>
</gene>
<evidence type="ECO:0000313" key="2">
    <source>
        <dbReference type="Proteomes" id="UP000035963"/>
    </source>
</evidence>
<dbReference type="PATRIC" id="fig|908627.4.peg.1163"/>
<dbReference type="AlphaFoldDB" id="A0A0J1D3F7"/>
<accession>A0A0J1D3F7</accession>
<protein>
    <submittedName>
        <fullName evidence="1">Uncharacterized protein</fullName>
    </submittedName>
</protein>
<organism evidence="1 2">
    <name type="scientific">Caballeronia mineralivorans PML1(12)</name>
    <dbReference type="NCBI Taxonomy" id="908627"/>
    <lineage>
        <taxon>Bacteria</taxon>
        <taxon>Pseudomonadati</taxon>
        <taxon>Pseudomonadota</taxon>
        <taxon>Betaproteobacteria</taxon>
        <taxon>Burkholderiales</taxon>
        <taxon>Burkholderiaceae</taxon>
        <taxon>Caballeronia</taxon>
    </lineage>
</organism>
<evidence type="ECO:0000313" key="1">
    <source>
        <dbReference type="EMBL" id="KLU27267.1"/>
    </source>
</evidence>
<proteinExistence type="predicted"/>
<sequence length="86" mass="8870">MLSHITTRNVLAVTTLTGIIAIAHTITSHGSNTSATELGLEPLTTSAVASAANAGSAPMHPMQLAVSLEGFDWQAPLPPQNQPKRG</sequence>
<name>A0A0J1D3F7_9BURK</name>
<dbReference type="EMBL" id="AEJF01000043">
    <property type="protein sequence ID" value="KLU27267.1"/>
    <property type="molecule type" value="Genomic_DNA"/>
</dbReference>
<comment type="caution">
    <text evidence="1">The sequence shown here is derived from an EMBL/GenBank/DDBJ whole genome shotgun (WGS) entry which is preliminary data.</text>
</comment>
<dbReference type="Proteomes" id="UP000035963">
    <property type="component" value="Unassembled WGS sequence"/>
</dbReference>
<dbReference type="RefSeq" id="WP_047845551.1">
    <property type="nucleotide sequence ID" value="NZ_AEJF01000043.1"/>
</dbReference>
<keyword evidence="2" id="KW-1185">Reference proteome</keyword>